<keyword evidence="2 10" id="KW-0597">Phosphoprotein</keyword>
<evidence type="ECO:0000256" key="6">
    <source>
        <dbReference type="ARBA" id="ARBA00022967"/>
    </source>
</evidence>
<keyword evidence="8 10" id="KW-1133">Transmembrane helix</keyword>
<feature type="transmembrane region" description="Helical" evidence="10">
    <location>
        <begin position="226"/>
        <end position="243"/>
    </location>
</feature>
<evidence type="ECO:0000313" key="12">
    <source>
        <dbReference type="Proteomes" id="UP000094056"/>
    </source>
</evidence>
<evidence type="ECO:0000256" key="8">
    <source>
        <dbReference type="ARBA" id="ARBA00022989"/>
    </source>
</evidence>
<evidence type="ECO:0000256" key="7">
    <source>
        <dbReference type="ARBA" id="ARBA00022982"/>
    </source>
</evidence>
<dbReference type="GO" id="GO:0005886">
    <property type="term" value="C:plasma membrane"/>
    <property type="evidence" value="ECO:0007669"/>
    <property type="project" value="UniProtKB-SubCell"/>
</dbReference>
<comment type="function">
    <text evidence="10">Part of a membrane-bound complex that couples electron transfer with translocation of ions across the membrane.</text>
</comment>
<dbReference type="EMBL" id="MAYW01000342">
    <property type="protein sequence ID" value="ODS29892.1"/>
    <property type="molecule type" value="Genomic_DNA"/>
</dbReference>
<dbReference type="Pfam" id="PF03116">
    <property type="entry name" value="NQR2_RnfD_RnfE"/>
    <property type="match status" value="1"/>
</dbReference>
<evidence type="ECO:0000256" key="9">
    <source>
        <dbReference type="ARBA" id="ARBA00023136"/>
    </source>
</evidence>
<feature type="transmembrane region" description="Helical" evidence="10">
    <location>
        <begin position="255"/>
        <end position="273"/>
    </location>
</feature>
<comment type="cofactor">
    <cofactor evidence="10">
        <name>FMN</name>
        <dbReference type="ChEBI" id="CHEBI:58210"/>
    </cofactor>
</comment>
<dbReference type="PANTHER" id="PTHR30578">
    <property type="entry name" value="ELECTRON TRANSPORT COMPLEX PROTEIN RNFD"/>
    <property type="match status" value="1"/>
</dbReference>
<dbReference type="PANTHER" id="PTHR30578:SF0">
    <property type="entry name" value="ION-TRANSLOCATING OXIDOREDUCTASE COMPLEX SUBUNIT D"/>
    <property type="match status" value="1"/>
</dbReference>
<dbReference type="EC" id="7.-.-.-" evidence="10"/>
<protein>
    <recommendedName>
        <fullName evidence="10">Ion-translocating oxidoreductase complex subunit D</fullName>
        <ecNumber evidence="10">7.-.-.-</ecNumber>
    </recommendedName>
    <alternativeName>
        <fullName evidence="10">Rnf electron transport complex subunit D</fullName>
    </alternativeName>
</protein>
<gene>
    <name evidence="10" type="primary">rnfD</name>
    <name evidence="11" type="ORF">SCARUB_05006</name>
</gene>
<organism evidence="11 12">
    <name type="scientific">Candidatus Scalindua rubra</name>
    <dbReference type="NCBI Taxonomy" id="1872076"/>
    <lineage>
        <taxon>Bacteria</taxon>
        <taxon>Pseudomonadati</taxon>
        <taxon>Planctomycetota</taxon>
        <taxon>Candidatus Brocadiia</taxon>
        <taxon>Candidatus Brocadiales</taxon>
        <taxon>Candidatus Scalinduaceae</taxon>
        <taxon>Candidatus Scalindua</taxon>
    </lineage>
</organism>
<proteinExistence type="inferred from homology"/>
<comment type="subunit">
    <text evidence="10">The complex is composed of six subunits: RnfA, RnfB, RnfC, RnfD, RnfE and RnfG.</text>
</comment>
<feature type="modified residue" description="FMN phosphoryl threonine" evidence="10">
    <location>
        <position position="178"/>
    </location>
</feature>
<comment type="similarity">
    <text evidence="10">Belongs to the NqrB/RnfD family.</text>
</comment>
<feature type="transmembrane region" description="Helical" evidence="10">
    <location>
        <begin position="285"/>
        <end position="303"/>
    </location>
</feature>
<dbReference type="PATRIC" id="fig|1872076.5.peg.6021"/>
<keyword evidence="9 10" id="KW-0472">Membrane</keyword>
<dbReference type="InterPro" id="IPR011303">
    <property type="entry name" value="RnfD_bac"/>
</dbReference>
<keyword evidence="3 10" id="KW-0285">Flavoprotein</keyword>
<evidence type="ECO:0000256" key="3">
    <source>
        <dbReference type="ARBA" id="ARBA00022630"/>
    </source>
</evidence>
<comment type="caution">
    <text evidence="10">Lacks conserved residue(s) required for the propagation of feature annotation.</text>
</comment>
<dbReference type="GO" id="GO:0022900">
    <property type="term" value="P:electron transport chain"/>
    <property type="evidence" value="ECO:0007669"/>
    <property type="project" value="UniProtKB-UniRule"/>
</dbReference>
<dbReference type="HAMAP" id="MF_00462">
    <property type="entry name" value="RsxD_RnfD"/>
    <property type="match status" value="1"/>
</dbReference>
<keyword evidence="10" id="KW-1003">Cell membrane</keyword>
<dbReference type="GO" id="GO:0055085">
    <property type="term" value="P:transmembrane transport"/>
    <property type="evidence" value="ECO:0007669"/>
    <property type="project" value="InterPro"/>
</dbReference>
<keyword evidence="7 10" id="KW-0249">Electron transport</keyword>
<keyword evidence="6 10" id="KW-1278">Translocase</keyword>
<feature type="transmembrane region" description="Helical" evidence="10">
    <location>
        <begin position="76"/>
        <end position="94"/>
    </location>
</feature>
<comment type="subcellular location">
    <subcellularLocation>
        <location evidence="10">Cell membrane</location>
        <topology evidence="10">Multi-pass membrane protein</topology>
    </subcellularLocation>
</comment>
<evidence type="ECO:0000256" key="2">
    <source>
        <dbReference type="ARBA" id="ARBA00022553"/>
    </source>
</evidence>
<feature type="transmembrane region" description="Helical" evidence="10">
    <location>
        <begin position="195"/>
        <end position="220"/>
    </location>
</feature>
<keyword evidence="4 10" id="KW-0288">FMN</keyword>
<sequence length="340" mass="36931">MMKVTEEDRLIVIASPHIRDAESIPKVMWTVVGALAPAGIVGVFMFGYYCLWIIFLCVATTVIIEAVCQKLRGRSVTINDGSAVITGLLLAYTLPPGVPIYIPIIGAAFGIIVVKHTFGGLGNNIWNPALAARAFLQIAYPTSMNSGWLNFKQTDFLQDTKSANLIGEQIVDAVTGATPLAKETSRKVYDYLDLFLGNVPGCIGEVSAIAIILGGLYLIYKGYVNWRVPSGFIGTVFILSRVLPPSIKAPWANDPLYHILAGGLMLGAFFMATDMVTTPLTHKGLIIFGIGCGLFTVLIRFYGGYPEGVCYSILLMNTVTPLIDRYTQPKLLGTSKRKRI</sequence>
<evidence type="ECO:0000256" key="10">
    <source>
        <dbReference type="HAMAP-Rule" id="MF_00462"/>
    </source>
</evidence>
<evidence type="ECO:0000256" key="1">
    <source>
        <dbReference type="ARBA" id="ARBA00022448"/>
    </source>
</evidence>
<dbReference type="NCBIfam" id="TIGR01946">
    <property type="entry name" value="rnfD"/>
    <property type="match status" value="1"/>
</dbReference>
<dbReference type="AlphaFoldDB" id="A0A1E3X2V4"/>
<keyword evidence="5 10" id="KW-0812">Transmembrane</keyword>
<evidence type="ECO:0000256" key="5">
    <source>
        <dbReference type="ARBA" id="ARBA00022692"/>
    </source>
</evidence>
<comment type="caution">
    <text evidence="11">The sequence shown here is derived from an EMBL/GenBank/DDBJ whole genome shotgun (WGS) entry which is preliminary data.</text>
</comment>
<evidence type="ECO:0000256" key="4">
    <source>
        <dbReference type="ARBA" id="ARBA00022643"/>
    </source>
</evidence>
<reference evidence="11 12" key="1">
    <citation type="submission" date="2016-07" db="EMBL/GenBank/DDBJ databases">
        <title>Draft genome of Scalindua rubra, obtained from a brine-seawater interface in the Red Sea, sheds light on salt adaptation in anammox bacteria.</title>
        <authorList>
            <person name="Speth D.R."/>
            <person name="Lagkouvardos I."/>
            <person name="Wang Y."/>
            <person name="Qian P.-Y."/>
            <person name="Dutilh B.E."/>
            <person name="Jetten M.S."/>
        </authorList>
    </citation>
    <scope>NUCLEOTIDE SEQUENCE [LARGE SCALE GENOMIC DNA]</scope>
    <source>
        <strain evidence="11">BSI-1</strain>
    </source>
</reference>
<evidence type="ECO:0000313" key="11">
    <source>
        <dbReference type="EMBL" id="ODS29892.1"/>
    </source>
</evidence>
<dbReference type="InterPro" id="IPR004338">
    <property type="entry name" value="NqrB/RnfD"/>
</dbReference>
<name>A0A1E3X2V4_9BACT</name>
<dbReference type="Proteomes" id="UP000094056">
    <property type="component" value="Unassembled WGS sequence"/>
</dbReference>
<accession>A0A1E3X2V4</accession>
<feature type="transmembrane region" description="Helical" evidence="10">
    <location>
        <begin position="38"/>
        <end position="64"/>
    </location>
</feature>
<keyword evidence="1 10" id="KW-0813">Transport</keyword>